<comment type="catalytic activity">
    <reaction evidence="7 9">
        <text>L-arginyl-[protein] + NAD(+) = N(omega)-(ADP-D-ribosyl)-L-arginyl-[protein] + nicotinamide + H(+)</text>
        <dbReference type="Rhea" id="RHEA:19149"/>
        <dbReference type="Rhea" id="RHEA-COMP:10532"/>
        <dbReference type="Rhea" id="RHEA-COMP:15087"/>
        <dbReference type="ChEBI" id="CHEBI:15378"/>
        <dbReference type="ChEBI" id="CHEBI:17154"/>
        <dbReference type="ChEBI" id="CHEBI:29965"/>
        <dbReference type="ChEBI" id="CHEBI:57540"/>
        <dbReference type="ChEBI" id="CHEBI:142554"/>
        <dbReference type="EC" id="2.4.2.31"/>
    </reaction>
</comment>
<feature type="repeat" description="TPR" evidence="8">
    <location>
        <begin position="645"/>
        <end position="678"/>
    </location>
</feature>
<keyword evidence="10" id="KW-0206">Cytoskeleton</keyword>
<comment type="subcellular location">
    <subcellularLocation>
        <location evidence="10">Cytoplasm</location>
        <location evidence="10">Cytoskeleton</location>
    </subcellularLocation>
</comment>
<dbReference type="InterPro" id="IPR019734">
    <property type="entry name" value="TPR_rpt"/>
</dbReference>
<keyword evidence="3 9" id="KW-0808">Transferase</keyword>
<keyword evidence="2 9" id="KW-0328">Glycosyltransferase</keyword>
<feature type="repeat" description="TPR" evidence="8">
    <location>
        <begin position="519"/>
        <end position="552"/>
    </location>
</feature>
<evidence type="ECO:0000256" key="11">
    <source>
        <dbReference type="SAM" id="MobiDB-lite"/>
    </source>
</evidence>
<dbReference type="PANTHER" id="PTHR45641:SF1">
    <property type="entry name" value="AAA+ ATPASE DOMAIN-CONTAINING PROTEIN"/>
    <property type="match status" value="1"/>
</dbReference>
<feature type="repeat" description="TPR" evidence="8">
    <location>
        <begin position="561"/>
        <end position="594"/>
    </location>
</feature>
<dbReference type="Gene3D" id="1.25.40.10">
    <property type="entry name" value="Tetratricopeptide repeat domain"/>
    <property type="match status" value="2"/>
</dbReference>
<keyword evidence="10" id="KW-0493">Microtubule</keyword>
<dbReference type="Gene3D" id="3.90.176.10">
    <property type="entry name" value="Toxin ADP-ribosyltransferase, Chain A, domain 1"/>
    <property type="match status" value="1"/>
</dbReference>
<protein>
    <recommendedName>
        <fullName evidence="9 10">Multifunctional fusion protein</fullName>
    </recommendedName>
    <domain>
        <recommendedName>
            <fullName evidence="9">NAD(P)(+)--arginine ADP-ribosyltransferase</fullName>
            <ecNumber evidence="9">2.4.2.31</ecNumber>
        </recommendedName>
        <alternativeName>
            <fullName evidence="9">Mono(ADP-ribosyl)transferase</fullName>
        </alternativeName>
    </domain>
    <domain>
        <recommendedName>
            <fullName evidence="10">Kinesin light chain</fullName>
        </recommendedName>
    </domain>
</protein>
<evidence type="ECO:0000313" key="12">
    <source>
        <dbReference type="EMBL" id="CAF4227596.1"/>
    </source>
</evidence>
<dbReference type="Pfam" id="PF13374">
    <property type="entry name" value="TPR_10"/>
    <property type="match status" value="1"/>
</dbReference>
<dbReference type="PROSITE" id="PS50293">
    <property type="entry name" value="TPR_REGION"/>
    <property type="match status" value="5"/>
</dbReference>
<dbReference type="InterPro" id="IPR011990">
    <property type="entry name" value="TPR-like_helical_dom_sf"/>
</dbReference>
<dbReference type="SUPFAM" id="SSF48452">
    <property type="entry name" value="TPR-like"/>
    <property type="match status" value="2"/>
</dbReference>
<comment type="subunit">
    <text evidence="10">Oligomeric complex composed of two heavy chains and two light chains.</text>
</comment>
<evidence type="ECO:0000256" key="7">
    <source>
        <dbReference type="ARBA" id="ARBA00047597"/>
    </source>
</evidence>
<organism evidence="12 13">
    <name type="scientific">Rotaria magnacalcarata</name>
    <dbReference type="NCBI Taxonomy" id="392030"/>
    <lineage>
        <taxon>Eukaryota</taxon>
        <taxon>Metazoa</taxon>
        <taxon>Spiralia</taxon>
        <taxon>Gnathifera</taxon>
        <taxon>Rotifera</taxon>
        <taxon>Eurotatoria</taxon>
        <taxon>Bdelloidea</taxon>
        <taxon>Philodinida</taxon>
        <taxon>Philodinidae</taxon>
        <taxon>Rotaria</taxon>
    </lineage>
</organism>
<evidence type="ECO:0000313" key="13">
    <source>
        <dbReference type="Proteomes" id="UP000681720"/>
    </source>
</evidence>
<reference evidence="12" key="1">
    <citation type="submission" date="2021-02" db="EMBL/GenBank/DDBJ databases">
        <authorList>
            <person name="Nowell W R."/>
        </authorList>
    </citation>
    <scope>NUCLEOTIDE SEQUENCE</scope>
</reference>
<proteinExistence type="inferred from homology"/>
<keyword evidence="6 8" id="KW-0802">TPR repeat</keyword>
<comment type="similarity">
    <text evidence="1 9">Belongs to the Arg-specific ADP-ribosyltransferase family.</text>
</comment>
<gene>
    <name evidence="12" type="ORF">GIL414_LOCUS22689</name>
</gene>
<evidence type="ECO:0000256" key="3">
    <source>
        <dbReference type="ARBA" id="ARBA00022679"/>
    </source>
</evidence>
<evidence type="ECO:0000256" key="2">
    <source>
        <dbReference type="ARBA" id="ARBA00022676"/>
    </source>
</evidence>
<dbReference type="EMBL" id="CAJOBJ010023178">
    <property type="protein sequence ID" value="CAF4227596.1"/>
    <property type="molecule type" value="Genomic_DNA"/>
</dbReference>
<sequence length="784" mass="89924">MKISVLNMSEQNNKSTVPKPTESAVADAVTTSDAMQPRRRMVQNYLVIWVDGNINTNNEICQNSLDQLCTVVSEVNVCTTPEQCIEFLNNMDDGKVFIISSGALAQQLVFDIHSMAQVNAIYIFCGNKVRHKQWVKDWSKIQGVFTSIKPICESLKKIARHCDHDSIPMSFVPKEPLATGDESQQKNIDELEPSYMYSVLFKEIMLEINEDDEKSMKSLVTYCHEKNVSKAELDEFERQYCINLSIWWYTKESFLYGMLNKALRSLDMEFMVKIGFFIRNLHRQLEKLHQEQSSTLEKEFLVYRGQGMMQEAFQHLLDTKGGLISFNSFLSTSMQPRVAMEFVQIAMSKNEDIVGIFFIMTIDQSKISAKTTPFGMIDEYSAIPSEQEILFTMHTVFRVVDIKQTIENSRLWEVELAITGDSDPQLAALTDRIKQEITGSTGWHRLGDLMLIVGHFSQSEELYNELLQNASSDNNIAHIYNQLGMLKYHQGIYQESATFYKKSLEVLLKTLPENDVSLANTYNNIGLAYKSMGDYSEALEYYDKAREIKEKFLSPNDPNLALTYNNIGVVYKCIDENAKALEFFEKSMKIKEISLPPNHPDLATSYNNIGLVYNHMGDYKKALEFYEKDFEIMKKVLPPNHPSLATSYNNIGLVYNNMDDYSRALDYFEKSMKIKEISLPPNHPDSAASYRNIGLVYNNMSDYSKALEFYEKSLKIDEISLPPNHPELAHIYNDIGRVYNSMGDYSNALSYLEKALTIRRKNLPSTHPLIQITIDNIDCVKKKL</sequence>
<evidence type="ECO:0000256" key="9">
    <source>
        <dbReference type="RuleBase" id="RU361228"/>
    </source>
</evidence>
<keyword evidence="9" id="KW-0521">NADP</keyword>
<comment type="function">
    <text evidence="10">Kinesin is a microtubule-associated force-producing protein that play a role in organelle transport.</text>
</comment>
<feature type="compositionally biased region" description="Polar residues" evidence="11">
    <location>
        <begin position="1"/>
        <end position="18"/>
    </location>
</feature>
<dbReference type="GO" id="GO:0005874">
    <property type="term" value="C:microtubule"/>
    <property type="evidence" value="ECO:0007669"/>
    <property type="project" value="UniProtKB-UniRule"/>
</dbReference>
<dbReference type="GO" id="GO:0016779">
    <property type="term" value="F:nucleotidyltransferase activity"/>
    <property type="evidence" value="ECO:0007669"/>
    <property type="project" value="UniProtKB-KW"/>
</dbReference>
<dbReference type="AlphaFoldDB" id="A0A8S2SKV8"/>
<evidence type="ECO:0000256" key="1">
    <source>
        <dbReference type="ARBA" id="ARBA00009558"/>
    </source>
</evidence>
<keyword evidence="10" id="KW-0963">Cytoplasm</keyword>
<dbReference type="PANTHER" id="PTHR45641">
    <property type="entry name" value="TETRATRICOPEPTIDE REPEAT PROTEIN (AFU_ORTHOLOGUE AFUA_6G03870)"/>
    <property type="match status" value="1"/>
</dbReference>
<dbReference type="SUPFAM" id="SSF56399">
    <property type="entry name" value="ADP-ribosylation"/>
    <property type="match status" value="1"/>
</dbReference>
<dbReference type="SMART" id="SM00028">
    <property type="entry name" value="TPR"/>
    <property type="match status" value="8"/>
</dbReference>
<dbReference type="Pfam" id="PF13424">
    <property type="entry name" value="TPR_12"/>
    <property type="match status" value="3"/>
</dbReference>
<evidence type="ECO:0000256" key="4">
    <source>
        <dbReference type="ARBA" id="ARBA00022695"/>
    </source>
</evidence>
<comment type="similarity">
    <text evidence="10">Belongs to the kinesin light chain family.</text>
</comment>
<keyword evidence="4" id="KW-0548">Nucleotidyltransferase</keyword>
<comment type="caution">
    <text evidence="12">The sequence shown here is derived from an EMBL/GenBank/DDBJ whole genome shotgun (WGS) entry which is preliminary data.</text>
</comment>
<dbReference type="GO" id="GO:0106274">
    <property type="term" value="F:NAD+-protein-arginine ADP-ribosyltransferase activity"/>
    <property type="evidence" value="ECO:0007669"/>
    <property type="project" value="UniProtKB-EC"/>
</dbReference>
<dbReference type="PROSITE" id="PS51996">
    <property type="entry name" value="TR_MART"/>
    <property type="match status" value="1"/>
</dbReference>
<evidence type="ECO:0000256" key="10">
    <source>
        <dbReference type="RuleBase" id="RU367020"/>
    </source>
</evidence>
<feature type="region of interest" description="Disordered" evidence="11">
    <location>
        <begin position="1"/>
        <end position="30"/>
    </location>
</feature>
<dbReference type="Proteomes" id="UP000681720">
    <property type="component" value="Unassembled WGS sequence"/>
</dbReference>
<evidence type="ECO:0000256" key="5">
    <source>
        <dbReference type="ARBA" id="ARBA00022737"/>
    </source>
</evidence>
<dbReference type="PROSITE" id="PS50005">
    <property type="entry name" value="TPR"/>
    <property type="match status" value="6"/>
</dbReference>
<dbReference type="PRINTS" id="PR00381">
    <property type="entry name" value="KINESINLIGHT"/>
</dbReference>
<keyword evidence="5" id="KW-0677">Repeat</keyword>
<dbReference type="EC" id="2.4.2.31" evidence="9"/>
<feature type="repeat" description="TPR" evidence="8">
    <location>
        <begin position="687"/>
        <end position="720"/>
    </location>
</feature>
<dbReference type="GO" id="GO:0005871">
    <property type="term" value="C:kinesin complex"/>
    <property type="evidence" value="ECO:0007669"/>
    <property type="project" value="UniProtKB-UniRule"/>
</dbReference>
<feature type="repeat" description="TPR" evidence="8">
    <location>
        <begin position="603"/>
        <end position="636"/>
    </location>
</feature>
<feature type="repeat" description="TPR" evidence="8">
    <location>
        <begin position="729"/>
        <end position="762"/>
    </location>
</feature>
<keyword evidence="10" id="KW-0505">Motor protein</keyword>
<dbReference type="Pfam" id="PF01129">
    <property type="entry name" value="ART"/>
    <property type="match status" value="1"/>
</dbReference>
<dbReference type="InterPro" id="IPR000768">
    <property type="entry name" value="ART"/>
</dbReference>
<accession>A0A8S2SKV8</accession>
<keyword evidence="9" id="KW-0520">NAD</keyword>
<name>A0A8S2SKV8_9BILA</name>
<evidence type="ECO:0000256" key="6">
    <source>
        <dbReference type="ARBA" id="ARBA00022803"/>
    </source>
</evidence>
<evidence type="ECO:0000256" key="8">
    <source>
        <dbReference type="PROSITE-ProRule" id="PRU00339"/>
    </source>
</evidence>